<dbReference type="PANTHER" id="PTHR36562:SF5">
    <property type="entry name" value="SERINE_ARGININE REPETITIVE MATRIX 2"/>
    <property type="match status" value="1"/>
</dbReference>
<dbReference type="Pfam" id="PF00646">
    <property type="entry name" value="F-box"/>
    <property type="match status" value="1"/>
</dbReference>
<keyword evidence="4" id="KW-1185">Reference proteome</keyword>
<evidence type="ECO:0000256" key="1">
    <source>
        <dbReference type="SAM" id="MobiDB-lite"/>
    </source>
</evidence>
<protein>
    <recommendedName>
        <fullName evidence="2">F-box domain-containing protein</fullName>
    </recommendedName>
</protein>
<feature type="domain" description="F-box" evidence="2">
    <location>
        <begin position="104"/>
        <end position="153"/>
    </location>
</feature>
<feature type="compositionally biased region" description="Acidic residues" evidence="1">
    <location>
        <begin position="55"/>
        <end position="70"/>
    </location>
</feature>
<feature type="compositionally biased region" description="Basic residues" evidence="1">
    <location>
        <begin position="305"/>
        <end position="317"/>
    </location>
</feature>
<feature type="compositionally biased region" description="Basic and acidic residues" evidence="1">
    <location>
        <begin position="284"/>
        <end position="299"/>
    </location>
</feature>
<feature type="region of interest" description="Disordered" evidence="1">
    <location>
        <begin position="678"/>
        <end position="743"/>
    </location>
</feature>
<dbReference type="CDD" id="cd09917">
    <property type="entry name" value="F-box_SF"/>
    <property type="match status" value="1"/>
</dbReference>
<dbReference type="OrthoDB" id="2322499at2759"/>
<dbReference type="GO" id="GO:0005634">
    <property type="term" value="C:nucleus"/>
    <property type="evidence" value="ECO:0007669"/>
    <property type="project" value="TreeGrafter"/>
</dbReference>
<proteinExistence type="predicted"/>
<name>A0A9P7B2C1_RHOMI</name>
<evidence type="ECO:0000259" key="2">
    <source>
        <dbReference type="PROSITE" id="PS50181"/>
    </source>
</evidence>
<accession>A0A9P7B2C1</accession>
<dbReference type="Proteomes" id="UP000777482">
    <property type="component" value="Unassembled WGS sequence"/>
</dbReference>
<comment type="caution">
    <text evidence="3">The sequence shown here is derived from an EMBL/GenBank/DDBJ whole genome shotgun (WGS) entry which is preliminary data.</text>
</comment>
<sequence>MTGRVKYARRASGRVSSYALESEADSTDADEAVHAKKRRSQANKGRGKRKRTRADEDDDESTASEASDESDSPKKKTKPRQKRAKKSNDSGKKKKKQRGKQGKLETIQMLPLEMLGEIFSHVGPNTLLSLRLVNKQFHAFLSAKSSEPIWKAARLRAGLPDIEGLTEMQYAELMFGKTCQGCYGEKVGKIYHDSRLRKNFCKRCRRLKIVDVTKLSRDAPDVAAQLHPLAARCVLRSAHSGKRAWNQWQGWYRDTDNYANLDDLWHYDRILRDLDAQDEDSDTASEREPVDSSQHEDPSPTRSSNRARRSSASKRHSYKEESESDDEEDSTLHISRRSKEFADARRHVLYRIRKASRCISGITDEGWSQIKTRAHAACARIVPKLAADELADRQSTQSFKLRPRYNELLESLEKAARPFVPLFVDFLLLPSVKALWTPGVPVDDAKWTAQLPLIKEELDEYRLEIVLHARQEILAATTDPANERQDDTDILLEDADSLNDGFFQLATSFVCCAFAGCPDKQRNRRRWWWRGPSGSTIEDRREGWVGPLVEVLNHQHRFHNSTTRLPAKAAKASYPPFRVSLPLEVACGIESLLELHQLDDLKAKKRHLDEASKKSSGYDWFNSGLSRRYFSGTDAWWNMLGWIKHEGAKAAKCQLFLEPPDIRLRFDGDKKLVIVVNDTEDEDQDAGSDTTSASSSENGHAARRSSSDEEGDEDREEGEDSQEDDDVDDEEEQSISDEDEDDY</sequence>
<dbReference type="SUPFAM" id="SSF81383">
    <property type="entry name" value="F-box domain"/>
    <property type="match status" value="1"/>
</dbReference>
<feature type="region of interest" description="Disordered" evidence="1">
    <location>
        <begin position="1"/>
        <end position="105"/>
    </location>
</feature>
<dbReference type="PANTHER" id="PTHR36562">
    <property type="entry name" value="SERINE/ARGININE REPETITIVE MATRIX 2"/>
    <property type="match status" value="1"/>
</dbReference>
<dbReference type="InterPro" id="IPR036047">
    <property type="entry name" value="F-box-like_dom_sf"/>
</dbReference>
<feature type="region of interest" description="Disordered" evidence="1">
    <location>
        <begin position="277"/>
        <end position="333"/>
    </location>
</feature>
<dbReference type="InterPro" id="IPR001810">
    <property type="entry name" value="F-box_dom"/>
</dbReference>
<reference evidence="3 4" key="1">
    <citation type="submission" date="2020-11" db="EMBL/GenBank/DDBJ databases">
        <title>Kefir isolates.</title>
        <authorList>
            <person name="Marcisauskas S."/>
            <person name="Kim Y."/>
            <person name="Blasche S."/>
        </authorList>
    </citation>
    <scope>NUCLEOTIDE SEQUENCE [LARGE SCALE GENOMIC DNA]</scope>
    <source>
        <strain evidence="3 4">KR</strain>
    </source>
</reference>
<evidence type="ECO:0000313" key="4">
    <source>
        <dbReference type="Proteomes" id="UP000777482"/>
    </source>
</evidence>
<feature type="compositionally biased region" description="Low complexity" evidence="1">
    <location>
        <begin position="687"/>
        <end position="696"/>
    </location>
</feature>
<dbReference type="Gene3D" id="1.20.1280.50">
    <property type="match status" value="1"/>
</dbReference>
<dbReference type="SMART" id="SM00256">
    <property type="entry name" value="FBOX"/>
    <property type="match status" value="1"/>
</dbReference>
<dbReference type="EMBL" id="PUHQ01000147">
    <property type="protein sequence ID" value="KAG0654517.1"/>
    <property type="molecule type" value="Genomic_DNA"/>
</dbReference>
<feature type="compositionally biased region" description="Basic residues" evidence="1">
    <location>
        <begin position="92"/>
        <end position="101"/>
    </location>
</feature>
<gene>
    <name evidence="3" type="ORF">C6P46_001627</name>
</gene>
<feature type="compositionally biased region" description="Basic residues" evidence="1">
    <location>
        <begin position="1"/>
        <end position="12"/>
    </location>
</feature>
<dbReference type="PROSITE" id="PS50181">
    <property type="entry name" value="FBOX"/>
    <property type="match status" value="1"/>
</dbReference>
<dbReference type="AlphaFoldDB" id="A0A9P7B2C1"/>
<feature type="compositionally biased region" description="Basic residues" evidence="1">
    <location>
        <begin position="35"/>
        <end position="52"/>
    </location>
</feature>
<dbReference type="InterPro" id="IPR051372">
    <property type="entry name" value="CWC21"/>
</dbReference>
<feature type="compositionally biased region" description="Basic residues" evidence="1">
    <location>
        <begin position="75"/>
        <end position="85"/>
    </location>
</feature>
<evidence type="ECO:0000313" key="3">
    <source>
        <dbReference type="EMBL" id="KAG0654517.1"/>
    </source>
</evidence>
<organism evidence="3 4">
    <name type="scientific">Rhodotorula mucilaginosa</name>
    <name type="common">Yeast</name>
    <name type="synonym">Rhodotorula rubra</name>
    <dbReference type="NCBI Taxonomy" id="5537"/>
    <lineage>
        <taxon>Eukaryota</taxon>
        <taxon>Fungi</taxon>
        <taxon>Dikarya</taxon>
        <taxon>Basidiomycota</taxon>
        <taxon>Pucciniomycotina</taxon>
        <taxon>Microbotryomycetes</taxon>
        <taxon>Sporidiobolales</taxon>
        <taxon>Sporidiobolaceae</taxon>
        <taxon>Rhodotorula</taxon>
    </lineage>
</organism>
<feature type="compositionally biased region" description="Acidic residues" evidence="1">
    <location>
        <begin position="708"/>
        <end position="743"/>
    </location>
</feature>